<evidence type="ECO:0000256" key="1">
    <source>
        <dbReference type="SAM" id="SignalP"/>
    </source>
</evidence>
<evidence type="ECO:0008006" key="4">
    <source>
        <dbReference type="Google" id="ProtNLM"/>
    </source>
</evidence>
<proteinExistence type="predicted"/>
<accession>A0ABR4JD96</accession>
<reference evidence="2 3" key="1">
    <citation type="submission" date="2024-07" db="EMBL/GenBank/DDBJ databases">
        <title>Section-level genome sequencing and comparative genomics of Aspergillus sections Usti and Cavernicolus.</title>
        <authorList>
            <consortium name="Lawrence Berkeley National Laboratory"/>
            <person name="Nybo J.L."/>
            <person name="Vesth T.C."/>
            <person name="Theobald S."/>
            <person name="Frisvad J.C."/>
            <person name="Larsen T.O."/>
            <person name="Kjaerboelling I."/>
            <person name="Rothschild-Mancinelli K."/>
            <person name="Lyhne E.K."/>
            <person name="Kogle M.E."/>
            <person name="Barry K."/>
            <person name="Clum A."/>
            <person name="Na H."/>
            <person name="Ledsgaard L."/>
            <person name="Lin J."/>
            <person name="Lipzen A."/>
            <person name="Kuo A."/>
            <person name="Riley R."/>
            <person name="Mondo S."/>
            <person name="Labutti K."/>
            <person name="Haridas S."/>
            <person name="Pangalinan J."/>
            <person name="Salamov A.A."/>
            <person name="Simmons B.A."/>
            <person name="Magnuson J.K."/>
            <person name="Chen J."/>
            <person name="Drula E."/>
            <person name="Henrissat B."/>
            <person name="Wiebenga A."/>
            <person name="Lubbers R.J."/>
            <person name="Gomes A.C."/>
            <person name="Makela M.R."/>
            <person name="Stajich J."/>
            <person name="Grigoriev I.V."/>
            <person name="Mortensen U.H."/>
            <person name="De Vries R.P."/>
            <person name="Baker S.E."/>
            <person name="Andersen M.R."/>
        </authorList>
    </citation>
    <scope>NUCLEOTIDE SEQUENCE [LARGE SCALE GENOMIC DNA]</scope>
    <source>
        <strain evidence="2 3">CBS 123904</strain>
    </source>
</reference>
<organism evidence="2 3">
    <name type="scientific">Aspergillus pseudoustus</name>
    <dbReference type="NCBI Taxonomy" id="1810923"/>
    <lineage>
        <taxon>Eukaryota</taxon>
        <taxon>Fungi</taxon>
        <taxon>Dikarya</taxon>
        <taxon>Ascomycota</taxon>
        <taxon>Pezizomycotina</taxon>
        <taxon>Eurotiomycetes</taxon>
        <taxon>Eurotiomycetidae</taxon>
        <taxon>Eurotiales</taxon>
        <taxon>Aspergillaceae</taxon>
        <taxon>Aspergillus</taxon>
        <taxon>Aspergillus subgen. Nidulantes</taxon>
    </lineage>
</organism>
<evidence type="ECO:0000313" key="2">
    <source>
        <dbReference type="EMBL" id="KAL2837554.1"/>
    </source>
</evidence>
<name>A0ABR4JD96_9EURO</name>
<feature type="chain" id="PRO_5045084538" description="Concanavalin A-like lectin/glucanase domain-containing protein" evidence="1">
    <location>
        <begin position="26"/>
        <end position="192"/>
    </location>
</feature>
<dbReference type="Proteomes" id="UP001610446">
    <property type="component" value="Unassembled WGS sequence"/>
</dbReference>
<evidence type="ECO:0000313" key="3">
    <source>
        <dbReference type="Proteomes" id="UP001610446"/>
    </source>
</evidence>
<dbReference type="PANTHER" id="PTHR31776:SF0">
    <property type="entry name" value="ALPHA-L-ARABINOFURANOSIDASE 1"/>
    <property type="match status" value="1"/>
</dbReference>
<gene>
    <name evidence="2" type="ORF">BJY01DRAFT_251376</name>
</gene>
<keyword evidence="3" id="KW-1185">Reference proteome</keyword>
<keyword evidence="1" id="KW-0732">Signal</keyword>
<dbReference type="InterPro" id="IPR051563">
    <property type="entry name" value="Glycosyl_Hydrolase_51"/>
</dbReference>
<protein>
    <recommendedName>
        <fullName evidence="4">Concanavalin A-like lectin/glucanase domain-containing protein</fullName>
    </recommendedName>
</protein>
<dbReference type="PANTHER" id="PTHR31776">
    <property type="entry name" value="ALPHA-L-ARABINOFURANOSIDASE 1"/>
    <property type="match status" value="1"/>
</dbReference>
<feature type="signal peptide" evidence="1">
    <location>
        <begin position="1"/>
        <end position="25"/>
    </location>
</feature>
<dbReference type="EMBL" id="JBFXLU010000158">
    <property type="protein sequence ID" value="KAL2837554.1"/>
    <property type="molecule type" value="Genomic_DNA"/>
</dbReference>
<sequence>MMGFSTLWSGRALTVLLALGGFVSAISLEVSAQGGNSSSPLLYGFMFEDINYSGDGGIHCQMLRNNGFKDPSATLDRWAAVGTSVTIAIDTENPLTEAIPRSLRLDIADATAGDVGVSNSGYWGISVDGSKHYAAFWFKGTYTGPVTVKMIGSSTGTVYGTSTTQVGSIILASVTPSSCPSSTRTSLNISCT</sequence>
<comment type="caution">
    <text evidence="2">The sequence shown here is derived from an EMBL/GenBank/DDBJ whole genome shotgun (WGS) entry which is preliminary data.</text>
</comment>